<proteinExistence type="predicted"/>
<keyword evidence="1" id="KW-0689">Ribosomal protein</keyword>
<sequence length="46" mass="5212">MSEGSKIDSRRKSGVCAKHQRTLAKAIKRARQVGMVPFDRSHKFVI</sequence>
<evidence type="ECO:0000256" key="2">
    <source>
        <dbReference type="ARBA" id="ARBA00023274"/>
    </source>
</evidence>
<accession>A0A382ZQC9</accession>
<dbReference type="Gene3D" id="4.10.640.10">
    <property type="entry name" value="Ribosomal protein S18"/>
    <property type="match status" value="1"/>
</dbReference>
<organism evidence="3">
    <name type="scientific">marine metagenome</name>
    <dbReference type="NCBI Taxonomy" id="408172"/>
    <lineage>
        <taxon>unclassified sequences</taxon>
        <taxon>metagenomes</taxon>
        <taxon>ecological metagenomes</taxon>
    </lineage>
</organism>
<evidence type="ECO:0000313" key="3">
    <source>
        <dbReference type="EMBL" id="SVD97510.1"/>
    </source>
</evidence>
<protein>
    <recommendedName>
        <fullName evidence="4">Ribosomal protein S18</fullName>
    </recommendedName>
</protein>
<reference evidence="3" key="1">
    <citation type="submission" date="2018-05" db="EMBL/GenBank/DDBJ databases">
        <authorList>
            <person name="Lanie J.A."/>
            <person name="Ng W.-L."/>
            <person name="Kazmierczak K.M."/>
            <person name="Andrzejewski T.M."/>
            <person name="Davidsen T.M."/>
            <person name="Wayne K.J."/>
            <person name="Tettelin H."/>
            <person name="Glass J.I."/>
            <person name="Rusch D."/>
            <person name="Podicherti R."/>
            <person name="Tsui H.-C.T."/>
            <person name="Winkler M.E."/>
        </authorList>
    </citation>
    <scope>NUCLEOTIDE SEQUENCE</scope>
</reference>
<dbReference type="SUPFAM" id="SSF46911">
    <property type="entry name" value="Ribosomal protein S18"/>
    <property type="match status" value="1"/>
</dbReference>
<feature type="non-terminal residue" evidence="3">
    <location>
        <position position="46"/>
    </location>
</feature>
<gene>
    <name evidence="3" type="ORF">METZ01_LOCUS450364</name>
</gene>
<dbReference type="InterPro" id="IPR036870">
    <property type="entry name" value="Ribosomal_bS18_sf"/>
</dbReference>
<dbReference type="NCBIfam" id="TIGR00165">
    <property type="entry name" value="S18"/>
    <property type="match status" value="1"/>
</dbReference>
<evidence type="ECO:0000256" key="1">
    <source>
        <dbReference type="ARBA" id="ARBA00022980"/>
    </source>
</evidence>
<name>A0A382ZQC9_9ZZZZ</name>
<dbReference type="GO" id="GO:1990904">
    <property type="term" value="C:ribonucleoprotein complex"/>
    <property type="evidence" value="ECO:0007669"/>
    <property type="project" value="UniProtKB-KW"/>
</dbReference>
<evidence type="ECO:0008006" key="4">
    <source>
        <dbReference type="Google" id="ProtNLM"/>
    </source>
</evidence>
<dbReference type="PRINTS" id="PR00974">
    <property type="entry name" value="RIBOSOMALS18"/>
</dbReference>
<dbReference type="AlphaFoldDB" id="A0A382ZQC9"/>
<keyword evidence="2" id="KW-0687">Ribonucleoprotein</keyword>
<dbReference type="GO" id="GO:0003735">
    <property type="term" value="F:structural constituent of ribosome"/>
    <property type="evidence" value="ECO:0007669"/>
    <property type="project" value="InterPro"/>
</dbReference>
<dbReference type="InterPro" id="IPR001648">
    <property type="entry name" value="Ribosomal_bS18"/>
</dbReference>
<dbReference type="GO" id="GO:0005840">
    <property type="term" value="C:ribosome"/>
    <property type="evidence" value="ECO:0007669"/>
    <property type="project" value="UniProtKB-KW"/>
</dbReference>
<dbReference type="GO" id="GO:0006412">
    <property type="term" value="P:translation"/>
    <property type="evidence" value="ECO:0007669"/>
    <property type="project" value="InterPro"/>
</dbReference>
<dbReference type="EMBL" id="UINC01185680">
    <property type="protein sequence ID" value="SVD97510.1"/>
    <property type="molecule type" value="Genomic_DNA"/>
</dbReference>
<dbReference type="Pfam" id="PF01084">
    <property type="entry name" value="Ribosomal_S18"/>
    <property type="match status" value="1"/>
</dbReference>